<keyword evidence="4" id="KW-1185">Reference proteome</keyword>
<protein>
    <submittedName>
        <fullName evidence="3">DUF4342 domain-containing protein</fullName>
    </submittedName>
</protein>
<organism evidence="3 4">
    <name type="scientific">Pelagibacterium flavum</name>
    <dbReference type="NCBI Taxonomy" id="2984530"/>
    <lineage>
        <taxon>Bacteria</taxon>
        <taxon>Pseudomonadati</taxon>
        <taxon>Pseudomonadota</taxon>
        <taxon>Alphaproteobacteria</taxon>
        <taxon>Hyphomicrobiales</taxon>
        <taxon>Devosiaceae</taxon>
        <taxon>Pelagibacterium</taxon>
    </lineage>
</organism>
<reference evidence="3" key="1">
    <citation type="submission" date="2022-10" db="EMBL/GenBank/DDBJ databases">
        <title>YIM 151497 complete genome.</title>
        <authorList>
            <person name="Chen X."/>
        </authorList>
    </citation>
    <scope>NUCLEOTIDE SEQUENCE</scope>
    <source>
        <strain evidence="3">YIM 151497</strain>
    </source>
</reference>
<keyword evidence="1" id="KW-0472">Membrane</keyword>
<evidence type="ECO:0000259" key="2">
    <source>
        <dbReference type="Pfam" id="PF14242"/>
    </source>
</evidence>
<evidence type="ECO:0000313" key="4">
    <source>
        <dbReference type="Proteomes" id="UP001163882"/>
    </source>
</evidence>
<feature type="transmembrane region" description="Helical" evidence="1">
    <location>
        <begin position="58"/>
        <end position="81"/>
    </location>
</feature>
<sequence length="100" mass="10675">MDDGDDKRERSFTEEIEIAGHQLMARIKELVAEGNVRTLRIKTESGDVFLEIPLTAGAIAGGVVTLAAPWLAAIGAIAALATRVKVEIVRNDDEESGGED</sequence>
<dbReference type="Pfam" id="PF14242">
    <property type="entry name" value="DUF4342"/>
    <property type="match status" value="1"/>
</dbReference>
<keyword evidence="1" id="KW-1133">Transmembrane helix</keyword>
<keyword evidence="1" id="KW-0812">Transmembrane</keyword>
<feature type="domain" description="DUF4342" evidence="2">
    <location>
        <begin position="10"/>
        <end position="90"/>
    </location>
</feature>
<name>A0ABY6IMR0_9HYPH</name>
<dbReference type="Proteomes" id="UP001163882">
    <property type="component" value="Chromosome"/>
</dbReference>
<evidence type="ECO:0000256" key="1">
    <source>
        <dbReference type="SAM" id="Phobius"/>
    </source>
</evidence>
<gene>
    <name evidence="3" type="ORF">OF122_16755</name>
</gene>
<evidence type="ECO:0000313" key="3">
    <source>
        <dbReference type="EMBL" id="UYQ71669.1"/>
    </source>
</evidence>
<dbReference type="EMBL" id="CP107716">
    <property type="protein sequence ID" value="UYQ71669.1"/>
    <property type="molecule type" value="Genomic_DNA"/>
</dbReference>
<accession>A0ABY6IMR0</accession>
<proteinExistence type="predicted"/>
<dbReference type="RefSeq" id="WP_264225319.1">
    <property type="nucleotide sequence ID" value="NZ_CP107716.1"/>
</dbReference>
<dbReference type="InterPro" id="IPR025642">
    <property type="entry name" value="DUF4342"/>
</dbReference>